<protein>
    <submittedName>
        <fullName evidence="1">Uncharacterized protein</fullName>
    </submittedName>
</protein>
<gene>
    <name evidence="1" type="ORF">LCGC14_2701430</name>
</gene>
<reference evidence="1" key="1">
    <citation type="journal article" date="2015" name="Nature">
        <title>Complex archaea that bridge the gap between prokaryotes and eukaryotes.</title>
        <authorList>
            <person name="Spang A."/>
            <person name="Saw J.H."/>
            <person name="Jorgensen S.L."/>
            <person name="Zaremba-Niedzwiedzka K."/>
            <person name="Martijn J."/>
            <person name="Lind A.E."/>
            <person name="van Eijk R."/>
            <person name="Schleper C."/>
            <person name="Guy L."/>
            <person name="Ettema T.J."/>
        </authorList>
    </citation>
    <scope>NUCLEOTIDE SEQUENCE</scope>
</reference>
<accession>A0A0F8ZFM2</accession>
<name>A0A0F8ZFM2_9ZZZZ</name>
<organism evidence="1">
    <name type="scientific">marine sediment metagenome</name>
    <dbReference type="NCBI Taxonomy" id="412755"/>
    <lineage>
        <taxon>unclassified sequences</taxon>
        <taxon>metagenomes</taxon>
        <taxon>ecological metagenomes</taxon>
    </lineage>
</organism>
<dbReference type="EMBL" id="LAZR01048147">
    <property type="protein sequence ID" value="KKK92587.1"/>
    <property type="molecule type" value="Genomic_DNA"/>
</dbReference>
<dbReference type="AlphaFoldDB" id="A0A0F8ZFM2"/>
<sequence>VGRDFDLPANWFNLGPAPQLESGVPDGFEKRLRKNKFGAFLTIYFISREDQIHFKLYASVDQGGYHIEDLFALNPSAGEIESAAKWVLTQDVSDGFLLILKSFLKGRGYDDIADRI</sequence>
<evidence type="ECO:0000313" key="1">
    <source>
        <dbReference type="EMBL" id="KKK92587.1"/>
    </source>
</evidence>
<comment type="caution">
    <text evidence="1">The sequence shown here is derived from an EMBL/GenBank/DDBJ whole genome shotgun (WGS) entry which is preliminary data.</text>
</comment>
<feature type="non-terminal residue" evidence="1">
    <location>
        <position position="1"/>
    </location>
</feature>
<proteinExistence type="predicted"/>